<dbReference type="InterPro" id="IPR027417">
    <property type="entry name" value="P-loop_NTPase"/>
</dbReference>
<keyword evidence="6 12" id="KW-0547">Nucleotide-binding</keyword>
<dbReference type="PROSITE" id="PS01331">
    <property type="entry name" value="THYMIDYLATE_KINASE"/>
    <property type="match status" value="1"/>
</dbReference>
<evidence type="ECO:0000256" key="2">
    <source>
        <dbReference type="ARBA" id="ARBA00012980"/>
    </source>
</evidence>
<comment type="caution">
    <text evidence="14">The sequence shown here is derived from an EMBL/GenBank/DDBJ whole genome shotgun (WGS) entry which is preliminary data.</text>
</comment>
<accession>A0AAE3VJH5</accession>
<dbReference type="CDD" id="cd01672">
    <property type="entry name" value="TMPK"/>
    <property type="match status" value="1"/>
</dbReference>
<dbReference type="InterPro" id="IPR018095">
    <property type="entry name" value="Thymidylate_kin_CS"/>
</dbReference>
<dbReference type="GO" id="GO:0004798">
    <property type="term" value="F:dTMP kinase activity"/>
    <property type="evidence" value="ECO:0007669"/>
    <property type="project" value="UniProtKB-UniRule"/>
</dbReference>
<evidence type="ECO:0000256" key="6">
    <source>
        <dbReference type="ARBA" id="ARBA00022741"/>
    </source>
</evidence>
<keyword evidence="8 12" id="KW-0067">ATP-binding</keyword>
<feature type="binding site" evidence="12">
    <location>
        <begin position="16"/>
        <end position="23"/>
    </location>
    <ligand>
        <name>ATP</name>
        <dbReference type="ChEBI" id="CHEBI:30616"/>
    </ligand>
</feature>
<dbReference type="NCBIfam" id="TIGR00041">
    <property type="entry name" value="DTMP_kinase"/>
    <property type="match status" value="1"/>
</dbReference>
<evidence type="ECO:0000256" key="1">
    <source>
        <dbReference type="ARBA" id="ARBA00009776"/>
    </source>
</evidence>
<protein>
    <recommendedName>
        <fullName evidence="3 12">Thymidylate kinase</fullName>
        <ecNumber evidence="2 12">2.7.4.9</ecNumber>
    </recommendedName>
    <alternativeName>
        <fullName evidence="9 12">dTMP kinase</fullName>
    </alternativeName>
</protein>
<evidence type="ECO:0000256" key="4">
    <source>
        <dbReference type="ARBA" id="ARBA00022679"/>
    </source>
</evidence>
<reference evidence="14" key="1">
    <citation type="submission" date="2023-07" db="EMBL/GenBank/DDBJ databases">
        <title>Genomic Encyclopedia of Type Strains, Phase IV (KMG-IV): sequencing the most valuable type-strain genomes for metagenomic binning, comparative biology and taxonomic classification.</title>
        <authorList>
            <person name="Goeker M."/>
        </authorList>
    </citation>
    <scope>NUCLEOTIDE SEQUENCE</scope>
    <source>
        <strain evidence="14">DSM 24202</strain>
    </source>
</reference>
<comment type="similarity">
    <text evidence="1 12">Belongs to the thymidylate kinase family.</text>
</comment>
<evidence type="ECO:0000256" key="8">
    <source>
        <dbReference type="ARBA" id="ARBA00022840"/>
    </source>
</evidence>
<dbReference type="PANTHER" id="PTHR10344">
    <property type="entry name" value="THYMIDYLATE KINASE"/>
    <property type="match status" value="1"/>
</dbReference>
<evidence type="ECO:0000313" key="14">
    <source>
        <dbReference type="EMBL" id="MDQ0291560.1"/>
    </source>
</evidence>
<dbReference type="EC" id="2.7.4.9" evidence="2 12"/>
<dbReference type="EMBL" id="JAUSVL010000001">
    <property type="protein sequence ID" value="MDQ0291560.1"/>
    <property type="molecule type" value="Genomic_DNA"/>
</dbReference>
<dbReference type="GO" id="GO:0006235">
    <property type="term" value="P:dTTP biosynthetic process"/>
    <property type="evidence" value="ECO:0007669"/>
    <property type="project" value="UniProtKB-UniRule"/>
</dbReference>
<feature type="domain" description="Thymidylate kinase-like" evidence="13">
    <location>
        <begin position="14"/>
        <end position="206"/>
    </location>
</feature>
<dbReference type="RefSeq" id="WP_307264524.1">
    <property type="nucleotide sequence ID" value="NZ_JAUSVL010000001.1"/>
</dbReference>
<dbReference type="GO" id="GO:0006227">
    <property type="term" value="P:dUDP biosynthetic process"/>
    <property type="evidence" value="ECO:0007669"/>
    <property type="project" value="TreeGrafter"/>
</dbReference>
<keyword evidence="4 12" id="KW-0808">Transferase</keyword>
<keyword evidence="5 12" id="KW-0545">Nucleotide biosynthesis</keyword>
<dbReference type="SUPFAM" id="SSF52540">
    <property type="entry name" value="P-loop containing nucleoside triphosphate hydrolases"/>
    <property type="match status" value="1"/>
</dbReference>
<dbReference type="AlphaFoldDB" id="A0AAE3VJH5"/>
<evidence type="ECO:0000256" key="3">
    <source>
        <dbReference type="ARBA" id="ARBA00017144"/>
    </source>
</evidence>
<gene>
    <name evidence="12" type="primary">tmk</name>
    <name evidence="14" type="ORF">J3R75_003667</name>
</gene>
<evidence type="ECO:0000256" key="10">
    <source>
        <dbReference type="ARBA" id="ARBA00048743"/>
    </source>
</evidence>
<organism evidence="14 15">
    <name type="scientific">Oligosphaera ethanolica</name>
    <dbReference type="NCBI Taxonomy" id="760260"/>
    <lineage>
        <taxon>Bacteria</taxon>
        <taxon>Pseudomonadati</taxon>
        <taxon>Lentisphaerota</taxon>
        <taxon>Oligosphaeria</taxon>
        <taxon>Oligosphaerales</taxon>
        <taxon>Oligosphaeraceae</taxon>
        <taxon>Oligosphaera</taxon>
    </lineage>
</organism>
<evidence type="ECO:0000256" key="9">
    <source>
        <dbReference type="ARBA" id="ARBA00029962"/>
    </source>
</evidence>
<dbReference type="HAMAP" id="MF_00165">
    <property type="entry name" value="Thymidylate_kinase"/>
    <property type="match status" value="1"/>
</dbReference>
<evidence type="ECO:0000256" key="7">
    <source>
        <dbReference type="ARBA" id="ARBA00022777"/>
    </source>
</evidence>
<dbReference type="InterPro" id="IPR018094">
    <property type="entry name" value="Thymidylate_kinase"/>
</dbReference>
<comment type="function">
    <text evidence="11 12">Phosphorylation of dTMP to form dTDP in both de novo and salvage pathways of dTTP synthesis.</text>
</comment>
<keyword evidence="7 12" id="KW-0418">Kinase</keyword>
<dbReference type="GO" id="GO:0005524">
    <property type="term" value="F:ATP binding"/>
    <property type="evidence" value="ECO:0007669"/>
    <property type="project" value="UniProtKB-UniRule"/>
</dbReference>
<dbReference type="Pfam" id="PF02223">
    <property type="entry name" value="Thymidylate_kin"/>
    <property type="match status" value="1"/>
</dbReference>
<proteinExistence type="inferred from homology"/>
<dbReference type="GO" id="GO:0005829">
    <property type="term" value="C:cytosol"/>
    <property type="evidence" value="ECO:0007669"/>
    <property type="project" value="TreeGrafter"/>
</dbReference>
<dbReference type="InterPro" id="IPR039430">
    <property type="entry name" value="Thymidylate_kin-like_dom"/>
</dbReference>
<comment type="catalytic activity">
    <reaction evidence="10 12">
        <text>dTMP + ATP = dTDP + ADP</text>
        <dbReference type="Rhea" id="RHEA:13517"/>
        <dbReference type="ChEBI" id="CHEBI:30616"/>
        <dbReference type="ChEBI" id="CHEBI:58369"/>
        <dbReference type="ChEBI" id="CHEBI:63528"/>
        <dbReference type="ChEBI" id="CHEBI:456216"/>
        <dbReference type="EC" id="2.7.4.9"/>
    </reaction>
</comment>
<evidence type="ECO:0000256" key="5">
    <source>
        <dbReference type="ARBA" id="ARBA00022727"/>
    </source>
</evidence>
<dbReference type="Proteomes" id="UP001238163">
    <property type="component" value="Unassembled WGS sequence"/>
</dbReference>
<evidence type="ECO:0000256" key="11">
    <source>
        <dbReference type="ARBA" id="ARBA00057735"/>
    </source>
</evidence>
<keyword evidence="15" id="KW-1185">Reference proteome</keyword>
<evidence type="ECO:0000313" key="15">
    <source>
        <dbReference type="Proteomes" id="UP001238163"/>
    </source>
</evidence>
<evidence type="ECO:0000259" key="13">
    <source>
        <dbReference type="Pfam" id="PF02223"/>
    </source>
</evidence>
<dbReference type="PANTHER" id="PTHR10344:SF4">
    <property type="entry name" value="UMP-CMP KINASE 2, MITOCHONDRIAL"/>
    <property type="match status" value="1"/>
</dbReference>
<dbReference type="FunFam" id="3.40.50.300:FF:000225">
    <property type="entry name" value="Thymidylate kinase"/>
    <property type="match status" value="1"/>
</dbReference>
<sequence>MQHPYLPHGLFVTFEGPEGSGKSTQIGLLEKHLCELGYEVLVTREPGGTPMGEELRRILMELRNEKVAPESELLLFGASRAQHMCNVILPHLEKGGVVLCDRFADSTTAYQGYARKLNMDFIQRMHELTLYGRWPDLTLLLDISVDESERRTQQRDGDTPVDRFASENRAFHFAVREGFLDLARHNQKRFRVISADLPVDDVAARIREEVSHVLR</sequence>
<name>A0AAE3VJH5_9BACT</name>
<evidence type="ECO:0000256" key="12">
    <source>
        <dbReference type="HAMAP-Rule" id="MF_00165"/>
    </source>
</evidence>
<dbReference type="GO" id="GO:0006233">
    <property type="term" value="P:dTDP biosynthetic process"/>
    <property type="evidence" value="ECO:0007669"/>
    <property type="project" value="InterPro"/>
</dbReference>
<dbReference type="Gene3D" id="3.40.50.300">
    <property type="entry name" value="P-loop containing nucleotide triphosphate hydrolases"/>
    <property type="match status" value="1"/>
</dbReference>